<proteinExistence type="inferred from homology"/>
<keyword evidence="4 8" id="KW-0547">Nucleotide-binding</keyword>
<dbReference type="GO" id="GO:0032153">
    <property type="term" value="C:cell division site"/>
    <property type="evidence" value="ECO:0007669"/>
    <property type="project" value="UniProtKB-UniRule"/>
</dbReference>
<dbReference type="FunFam" id="3.30.1330.20:FF:000008">
    <property type="entry name" value="Cell division protein FtsZ"/>
    <property type="match status" value="1"/>
</dbReference>
<comment type="similarity">
    <text evidence="1 8 10">Belongs to the FtsZ family.</text>
</comment>
<dbReference type="PANTHER" id="PTHR30314">
    <property type="entry name" value="CELL DIVISION PROTEIN FTSZ-RELATED"/>
    <property type="match status" value="1"/>
</dbReference>
<dbReference type="InterPro" id="IPR000158">
    <property type="entry name" value="Cell_div_FtsZ"/>
</dbReference>
<organism evidence="14 15">
    <name type="scientific">Natronobacterium haloterrestre</name>
    <name type="common">Halobiforma haloterrestris</name>
    <dbReference type="NCBI Taxonomy" id="148448"/>
    <lineage>
        <taxon>Archaea</taxon>
        <taxon>Methanobacteriati</taxon>
        <taxon>Methanobacteriota</taxon>
        <taxon>Stenosarchaea group</taxon>
        <taxon>Halobacteria</taxon>
        <taxon>Halobacteriales</taxon>
        <taxon>Natrialbaceae</taxon>
        <taxon>Natronobacterium</taxon>
    </lineage>
</organism>
<dbReference type="Pfam" id="PF00091">
    <property type="entry name" value="Tubulin"/>
    <property type="match status" value="1"/>
</dbReference>
<comment type="subcellular location">
    <subcellularLocation>
        <location evidence="8">Cytoplasm</location>
    </subcellularLocation>
    <text evidence="8">Assembles at midcell at the inner surface of the cytoplasmic membrane.</text>
</comment>
<evidence type="ECO:0000256" key="8">
    <source>
        <dbReference type="HAMAP-Rule" id="MF_00909"/>
    </source>
</evidence>
<keyword evidence="2 8" id="KW-0963">Cytoplasm</keyword>
<gene>
    <name evidence="8" type="primary">ftsZ</name>
    <name evidence="14" type="ORF">SAMN05444422_11090</name>
</gene>
<feature type="compositionally biased region" description="Low complexity" evidence="11">
    <location>
        <begin position="378"/>
        <end position="388"/>
    </location>
</feature>
<evidence type="ECO:0000256" key="2">
    <source>
        <dbReference type="ARBA" id="ARBA00022490"/>
    </source>
</evidence>
<keyword evidence="5 8" id="KW-0342">GTP-binding</keyword>
<dbReference type="GO" id="GO:0051258">
    <property type="term" value="P:protein polymerization"/>
    <property type="evidence" value="ECO:0007669"/>
    <property type="project" value="UniProtKB-UniRule"/>
</dbReference>
<dbReference type="GO" id="GO:0043093">
    <property type="term" value="P:FtsZ-dependent cytokinesis"/>
    <property type="evidence" value="ECO:0007669"/>
    <property type="project" value="UniProtKB-UniRule"/>
</dbReference>
<feature type="binding site" evidence="8">
    <location>
        <begin position="127"/>
        <end position="129"/>
    </location>
    <ligand>
        <name>GTP</name>
        <dbReference type="ChEBI" id="CHEBI:37565"/>
    </ligand>
</feature>
<dbReference type="SMART" id="SM00865">
    <property type="entry name" value="Tubulin_C"/>
    <property type="match status" value="1"/>
</dbReference>
<feature type="region of interest" description="Disordered" evidence="11">
    <location>
        <begin position="357"/>
        <end position="422"/>
    </location>
</feature>
<dbReference type="InterPro" id="IPR018316">
    <property type="entry name" value="Tubulin/FtsZ_2-layer-sand-dom"/>
</dbReference>
<dbReference type="RefSeq" id="WP_089789369.1">
    <property type="nucleotide sequence ID" value="NZ_FOKW01000010.1"/>
</dbReference>
<dbReference type="OrthoDB" id="371908at2157"/>
<name>A0A1I1K9T3_NATHA</name>
<comment type="function">
    <text evidence="8">Essential cell division protein that forms a contractile ring structure (Z ring) at the future cell division site. The regulation of the ring assembly controls the timing and the location of cell division. One of the functions of the FtsZ ring is to recruit other cell division proteins to the septum to produce a new cell wall between the dividing cells. Binds GTP and shows GTPase activity.</text>
</comment>
<evidence type="ECO:0000313" key="14">
    <source>
        <dbReference type="EMBL" id="SFC55458.1"/>
    </source>
</evidence>
<evidence type="ECO:0000256" key="7">
    <source>
        <dbReference type="ARBA" id="ARBA00023306"/>
    </source>
</evidence>
<evidence type="ECO:0000256" key="1">
    <source>
        <dbReference type="ARBA" id="ARBA00009690"/>
    </source>
</evidence>
<evidence type="ECO:0000256" key="11">
    <source>
        <dbReference type="SAM" id="MobiDB-lite"/>
    </source>
</evidence>
<feature type="binding site" evidence="8">
    <location>
        <position position="161"/>
    </location>
    <ligand>
        <name>GTP</name>
        <dbReference type="ChEBI" id="CHEBI:37565"/>
    </ligand>
</feature>
<dbReference type="FunFam" id="3.40.50.1440:FF:000014">
    <property type="entry name" value="Cell division protein FtsZ"/>
    <property type="match status" value="1"/>
</dbReference>
<dbReference type="GO" id="GO:0003924">
    <property type="term" value="F:GTPase activity"/>
    <property type="evidence" value="ECO:0007669"/>
    <property type="project" value="UniProtKB-UniRule"/>
</dbReference>
<dbReference type="PROSITE" id="PS01135">
    <property type="entry name" value="FTSZ_2"/>
    <property type="match status" value="1"/>
</dbReference>
<dbReference type="SUPFAM" id="SSF55307">
    <property type="entry name" value="Tubulin C-terminal domain-like"/>
    <property type="match status" value="1"/>
</dbReference>
<evidence type="ECO:0000259" key="12">
    <source>
        <dbReference type="SMART" id="SM00864"/>
    </source>
</evidence>
<accession>A0A1I1K9T3</accession>
<feature type="binding site" evidence="8">
    <location>
        <position position="204"/>
    </location>
    <ligand>
        <name>GTP</name>
        <dbReference type="ChEBI" id="CHEBI:37565"/>
    </ligand>
</feature>
<feature type="binding site" evidence="8">
    <location>
        <begin position="40"/>
        <end position="44"/>
    </location>
    <ligand>
        <name>GTP</name>
        <dbReference type="ChEBI" id="CHEBI:37565"/>
    </ligand>
</feature>
<evidence type="ECO:0000256" key="6">
    <source>
        <dbReference type="ARBA" id="ARBA00023210"/>
    </source>
</evidence>
<dbReference type="PANTHER" id="PTHR30314:SF9">
    <property type="entry name" value="CELL DIVISION PROTEIN FTSZ 2"/>
    <property type="match status" value="1"/>
</dbReference>
<dbReference type="InterPro" id="IPR036525">
    <property type="entry name" value="Tubulin/FtsZ_GTPase_sf"/>
</dbReference>
<evidence type="ECO:0000256" key="3">
    <source>
        <dbReference type="ARBA" id="ARBA00022618"/>
    </source>
</evidence>
<sequence>MQDIVQDALDNAEQEARDMDVDLDDDEFGDPRIVIVGCGGAGNNTINRLYNIGVDGADTVAINTDKQHLKMIEADTKILVGKSLTNGLGAGGDPSMGERATEMAQGTIKEVLGDADLVFVTAGMGGGTGTGAAPVVSEIAKEQGAIVVGMVSTPFNVERARTVKAEEGLEKLREQADSIIVLDNNRLLDYVPNLPIGKAFSVMDQIIAETVKGISETITQPSLINLDYADMSTIMNQGGVAVMLVGETQDKNKTDEVVKDAMNHPLLDVDYRGASGGLVHITGGPDLTLKEAEGIADNITERLEASANVIWGARIQEDYKGKVRVMAIMTGVQSAQVLGPTTQKQADKSRASIEGLDEADFDASNNVEEVGSTGGSAGSSSRSGSGSRSRSRSRSSSKTGFGAQSDGGREEIEQQNGVDVIR</sequence>
<dbReference type="SUPFAM" id="SSF52490">
    <property type="entry name" value="Tubulin nucleotide-binding domain-like"/>
    <property type="match status" value="1"/>
</dbReference>
<evidence type="ECO:0000256" key="9">
    <source>
        <dbReference type="NCBIfam" id="TIGR00065"/>
    </source>
</evidence>
<dbReference type="Proteomes" id="UP000199161">
    <property type="component" value="Unassembled WGS sequence"/>
</dbReference>
<dbReference type="GO" id="GO:0005525">
    <property type="term" value="F:GTP binding"/>
    <property type="evidence" value="ECO:0007669"/>
    <property type="project" value="UniProtKB-UniRule"/>
</dbReference>
<evidence type="ECO:0000313" key="15">
    <source>
        <dbReference type="Proteomes" id="UP000199161"/>
    </source>
</evidence>
<keyword evidence="3 8" id="KW-0132">Cell division</keyword>
<dbReference type="NCBIfam" id="TIGR00065">
    <property type="entry name" value="ftsZ"/>
    <property type="match status" value="1"/>
</dbReference>
<feature type="domain" description="Tubulin/FtsZ GTPase" evidence="12">
    <location>
        <begin position="32"/>
        <end position="222"/>
    </location>
</feature>
<dbReference type="InterPro" id="IPR024757">
    <property type="entry name" value="FtsZ_C"/>
</dbReference>
<keyword evidence="6 8" id="KW-0717">Septation</keyword>
<dbReference type="PROSITE" id="PS01134">
    <property type="entry name" value="FTSZ_1"/>
    <property type="match status" value="1"/>
</dbReference>
<protein>
    <recommendedName>
        <fullName evidence="8 9">Cell division protein FtsZ</fullName>
    </recommendedName>
</protein>
<comment type="subunit">
    <text evidence="8">Homodimer. Polymerizes to form a dynamic ring structure in a strictly GTP-dependent manner. Interacts directly with several other division proteins.</text>
</comment>
<evidence type="ECO:0000256" key="10">
    <source>
        <dbReference type="RuleBase" id="RU003360"/>
    </source>
</evidence>
<dbReference type="PRINTS" id="PR00423">
    <property type="entry name" value="CELLDVISFTSZ"/>
</dbReference>
<keyword evidence="15" id="KW-1185">Reference proteome</keyword>
<dbReference type="GO" id="GO:0005737">
    <property type="term" value="C:cytoplasm"/>
    <property type="evidence" value="ECO:0007669"/>
    <property type="project" value="UniProtKB-SubCell"/>
</dbReference>
<dbReference type="Pfam" id="PF12327">
    <property type="entry name" value="FtsZ_C"/>
    <property type="match status" value="1"/>
</dbReference>
<reference evidence="15" key="1">
    <citation type="submission" date="2016-10" db="EMBL/GenBank/DDBJ databases">
        <authorList>
            <person name="Varghese N."/>
            <person name="Submissions S."/>
        </authorList>
    </citation>
    <scope>NUCLEOTIDE SEQUENCE [LARGE SCALE GENOMIC DNA]</scope>
    <source>
        <strain evidence="15">DSM 13078</strain>
    </source>
</reference>
<dbReference type="InterPro" id="IPR003008">
    <property type="entry name" value="Tubulin_FtsZ_GTPase"/>
</dbReference>
<dbReference type="AlphaFoldDB" id="A0A1I1K9T3"/>
<evidence type="ECO:0000256" key="5">
    <source>
        <dbReference type="ARBA" id="ARBA00023134"/>
    </source>
</evidence>
<dbReference type="CDD" id="cd02201">
    <property type="entry name" value="FtsZ_type1"/>
    <property type="match status" value="1"/>
</dbReference>
<evidence type="ECO:0000256" key="4">
    <source>
        <dbReference type="ARBA" id="ARBA00022741"/>
    </source>
</evidence>
<dbReference type="HAMAP" id="MF_00909">
    <property type="entry name" value="FtsZ"/>
    <property type="match status" value="1"/>
</dbReference>
<dbReference type="SMART" id="SM00864">
    <property type="entry name" value="Tubulin"/>
    <property type="match status" value="1"/>
</dbReference>
<dbReference type="Gene3D" id="3.30.1330.20">
    <property type="entry name" value="Tubulin/FtsZ, C-terminal domain"/>
    <property type="match status" value="1"/>
</dbReference>
<evidence type="ECO:0000259" key="13">
    <source>
        <dbReference type="SMART" id="SM00865"/>
    </source>
</evidence>
<dbReference type="InterPro" id="IPR020805">
    <property type="entry name" value="Cell_div_FtsZ_CS"/>
</dbReference>
<feature type="domain" description="Tubulin/FtsZ 2-layer sandwich" evidence="13">
    <location>
        <begin position="224"/>
        <end position="341"/>
    </location>
</feature>
<dbReference type="EMBL" id="FOKW01000010">
    <property type="protein sequence ID" value="SFC55458.1"/>
    <property type="molecule type" value="Genomic_DNA"/>
</dbReference>
<keyword evidence="7 8" id="KW-0131">Cell cycle</keyword>
<dbReference type="Gene3D" id="3.40.50.1440">
    <property type="entry name" value="Tubulin/FtsZ, GTPase domain"/>
    <property type="match status" value="1"/>
</dbReference>
<dbReference type="InterPro" id="IPR045061">
    <property type="entry name" value="FtsZ/CetZ"/>
</dbReference>
<dbReference type="InterPro" id="IPR037103">
    <property type="entry name" value="Tubulin/FtsZ-like_C"/>
</dbReference>
<dbReference type="InterPro" id="IPR008280">
    <property type="entry name" value="Tub_FtsZ_C"/>
</dbReference>
<feature type="binding site" evidence="8">
    <location>
        <position position="158"/>
    </location>
    <ligand>
        <name>GTP</name>
        <dbReference type="ChEBI" id="CHEBI:37565"/>
    </ligand>
</feature>